<comment type="caution">
    <text evidence="6">The sequence shown here is derived from an EMBL/GenBank/DDBJ whole genome shotgun (WGS) entry which is preliminary data.</text>
</comment>
<dbReference type="PANTHER" id="PTHR12151">
    <property type="entry name" value="ELECTRON TRANSPORT PROTIN SCO1/SENC FAMILY MEMBER"/>
    <property type="match status" value="1"/>
</dbReference>
<dbReference type="PROSITE" id="PS51352">
    <property type="entry name" value="THIOREDOXIN_2"/>
    <property type="match status" value="1"/>
</dbReference>
<feature type="binding site" evidence="3">
    <location>
        <position position="79"/>
    </location>
    <ligand>
        <name>Cu cation</name>
        <dbReference type="ChEBI" id="CHEBI:23378"/>
    </ligand>
</feature>
<dbReference type="OrthoDB" id="9790194at2"/>
<comment type="similarity">
    <text evidence="1">Belongs to the SCO1/2 family.</text>
</comment>
<dbReference type="CDD" id="cd02968">
    <property type="entry name" value="SCO"/>
    <property type="match status" value="1"/>
</dbReference>
<feature type="domain" description="Thioredoxin" evidence="5">
    <location>
        <begin position="33"/>
        <end position="205"/>
    </location>
</feature>
<dbReference type="GO" id="GO:0046872">
    <property type="term" value="F:metal ion binding"/>
    <property type="evidence" value="ECO:0007669"/>
    <property type="project" value="UniProtKB-KW"/>
</dbReference>
<evidence type="ECO:0000259" key="5">
    <source>
        <dbReference type="PROSITE" id="PS51352"/>
    </source>
</evidence>
<keyword evidence="4" id="KW-1015">Disulfide bond</keyword>
<dbReference type="Pfam" id="PF02630">
    <property type="entry name" value="SCO1-SenC"/>
    <property type="match status" value="1"/>
</dbReference>
<proteinExistence type="inferred from homology"/>
<keyword evidence="3" id="KW-0479">Metal-binding</keyword>
<dbReference type="FunFam" id="3.40.30.10:FF:000013">
    <property type="entry name" value="Blast:Protein SCO1 homolog, mitochondrial"/>
    <property type="match status" value="1"/>
</dbReference>
<dbReference type="STRING" id="765913.ThidrDRAFT_0110"/>
<evidence type="ECO:0000256" key="2">
    <source>
        <dbReference type="ARBA" id="ARBA00023008"/>
    </source>
</evidence>
<evidence type="ECO:0000313" key="7">
    <source>
        <dbReference type="Proteomes" id="UP000004200"/>
    </source>
</evidence>
<feature type="binding site" evidence="3">
    <location>
        <position position="170"/>
    </location>
    <ligand>
        <name>Cu cation</name>
        <dbReference type="ChEBI" id="CHEBI:23378"/>
    </ligand>
</feature>
<protein>
    <submittedName>
        <fullName evidence="6">Electron transport protein SCO1/SenC</fullName>
    </submittedName>
</protein>
<feature type="binding site" evidence="3">
    <location>
        <position position="83"/>
    </location>
    <ligand>
        <name>Cu cation</name>
        <dbReference type="ChEBI" id="CHEBI:23378"/>
    </ligand>
</feature>
<dbReference type="EMBL" id="AFWT01000001">
    <property type="protein sequence ID" value="EGV33955.1"/>
    <property type="molecule type" value="Genomic_DNA"/>
</dbReference>
<reference evidence="6 7" key="1">
    <citation type="submission" date="2011-06" db="EMBL/GenBank/DDBJ databases">
        <title>The draft genome of Thiorhodococcus drewsii AZ1.</title>
        <authorList>
            <consortium name="US DOE Joint Genome Institute (JGI-PGF)"/>
            <person name="Lucas S."/>
            <person name="Han J."/>
            <person name="Lapidus A."/>
            <person name="Cheng J.-F."/>
            <person name="Goodwin L."/>
            <person name="Pitluck S."/>
            <person name="Peters L."/>
            <person name="Land M.L."/>
            <person name="Hauser L."/>
            <person name="Vogl K."/>
            <person name="Liu Z."/>
            <person name="Imhoff J."/>
            <person name="Thiel V."/>
            <person name="Frigaard N.-U."/>
            <person name="Bryant D.A."/>
            <person name="Woyke T.J."/>
        </authorList>
    </citation>
    <scope>NUCLEOTIDE SEQUENCE [LARGE SCALE GENOMIC DNA]</scope>
    <source>
        <strain evidence="6 7">AZ1</strain>
    </source>
</reference>
<dbReference type="SUPFAM" id="SSF52833">
    <property type="entry name" value="Thioredoxin-like"/>
    <property type="match status" value="1"/>
</dbReference>
<dbReference type="AlphaFoldDB" id="G2DVE0"/>
<keyword evidence="2 3" id="KW-0186">Copper</keyword>
<dbReference type="PANTHER" id="PTHR12151:SF25">
    <property type="entry name" value="LINALOOL DEHYDRATASE_ISOMERASE DOMAIN-CONTAINING PROTEIN"/>
    <property type="match status" value="1"/>
</dbReference>
<feature type="disulfide bond" description="Redox-active" evidence="4">
    <location>
        <begin position="79"/>
        <end position="83"/>
    </location>
</feature>
<dbReference type="InterPro" id="IPR036249">
    <property type="entry name" value="Thioredoxin-like_sf"/>
</dbReference>
<dbReference type="Gene3D" id="3.40.30.10">
    <property type="entry name" value="Glutaredoxin"/>
    <property type="match status" value="1"/>
</dbReference>
<dbReference type="Proteomes" id="UP000004200">
    <property type="component" value="Unassembled WGS sequence"/>
</dbReference>
<dbReference type="RefSeq" id="WP_007038826.1">
    <property type="nucleotide sequence ID" value="NZ_AFWT01000001.1"/>
</dbReference>
<name>G2DVE0_9GAMM</name>
<organism evidence="6 7">
    <name type="scientific">Thiorhodococcus drewsii AZ1</name>
    <dbReference type="NCBI Taxonomy" id="765913"/>
    <lineage>
        <taxon>Bacteria</taxon>
        <taxon>Pseudomonadati</taxon>
        <taxon>Pseudomonadota</taxon>
        <taxon>Gammaproteobacteria</taxon>
        <taxon>Chromatiales</taxon>
        <taxon>Chromatiaceae</taxon>
        <taxon>Thiorhodococcus</taxon>
    </lineage>
</organism>
<evidence type="ECO:0000256" key="1">
    <source>
        <dbReference type="ARBA" id="ARBA00010996"/>
    </source>
</evidence>
<dbReference type="PATRIC" id="fig|765913.3.peg.110"/>
<dbReference type="InterPro" id="IPR003782">
    <property type="entry name" value="SCO1/SenC"/>
</dbReference>
<evidence type="ECO:0000256" key="4">
    <source>
        <dbReference type="PIRSR" id="PIRSR603782-2"/>
    </source>
</evidence>
<gene>
    <name evidence="6" type="ORF">ThidrDRAFT_0110</name>
</gene>
<evidence type="ECO:0000256" key="3">
    <source>
        <dbReference type="PIRSR" id="PIRSR603782-1"/>
    </source>
</evidence>
<dbReference type="eggNOG" id="COG1999">
    <property type="taxonomic scope" value="Bacteria"/>
</dbReference>
<keyword evidence="7" id="KW-1185">Reference proteome</keyword>
<evidence type="ECO:0000313" key="6">
    <source>
        <dbReference type="EMBL" id="EGV33955.1"/>
    </source>
</evidence>
<dbReference type="InterPro" id="IPR013766">
    <property type="entry name" value="Thioredoxin_domain"/>
</dbReference>
<sequence length="207" mass="22314">MRLRPFIAILVLALLLAGFLLLWFSGNSLLGRLGLGAGALDVASRPTGGDFTLHSANGPVRLVDLRGRVVLIYFGYTSCPDICPTNLAYLGSALQDLTPRELDRVLVLFVSVDPARDSLGHLASYARYFHPNIVGVTGTPKEVAHVAALYGAAYRKVPQGNSAMGYLVDHSAYTYVVDPKGRLVETLDHAPSPRLVTKTIRALLAED</sequence>
<accession>G2DVE0</accession>